<dbReference type="PANTHER" id="PTHR28152">
    <property type="entry name" value="HYDROXYACYL-THIOESTER DEHYDRATASE TYPE 2, MITOCHONDRIAL"/>
    <property type="match status" value="1"/>
</dbReference>
<dbReference type="InterPro" id="IPR029069">
    <property type="entry name" value="HotDog_dom_sf"/>
</dbReference>
<dbReference type="EMBL" id="BAAAZA010000058">
    <property type="protein sequence ID" value="GAA3904883.1"/>
    <property type="molecule type" value="Genomic_DNA"/>
</dbReference>
<comment type="caution">
    <text evidence="2">The sequence shown here is derived from an EMBL/GenBank/DDBJ whole genome shotgun (WGS) entry which is preliminary data.</text>
</comment>
<protein>
    <submittedName>
        <fullName evidence="2">MaoC family dehydratase N-terminal domain-containing protein</fullName>
    </submittedName>
</protein>
<dbReference type="InterPro" id="IPR052741">
    <property type="entry name" value="Mitochondrial_HTD2"/>
</dbReference>
<dbReference type="InterPro" id="IPR039569">
    <property type="entry name" value="FAS1-like_DH_region"/>
</dbReference>
<dbReference type="Gene3D" id="3.10.129.10">
    <property type="entry name" value="Hotdog Thioesterase"/>
    <property type="match status" value="2"/>
</dbReference>
<dbReference type="Proteomes" id="UP001501563">
    <property type="component" value="Unassembled WGS sequence"/>
</dbReference>
<evidence type="ECO:0000259" key="1">
    <source>
        <dbReference type="Pfam" id="PF13452"/>
    </source>
</evidence>
<dbReference type="PANTHER" id="PTHR28152:SF1">
    <property type="entry name" value="HYDROXYACYL-THIOESTER DEHYDRATASE TYPE 2, MITOCHONDRIAL"/>
    <property type="match status" value="1"/>
</dbReference>
<evidence type="ECO:0000313" key="3">
    <source>
        <dbReference type="Proteomes" id="UP001501563"/>
    </source>
</evidence>
<gene>
    <name evidence="2" type="ORF">GCM10022207_87790</name>
</gene>
<proteinExistence type="predicted"/>
<sequence>MSGAPEHFAAIEADWRPGPVEAAEFVTAAPVRALAGLFDQPVPALGLGDPLPPLWHWLYMLDRPAQADLGEDGHPRDGGLFLPPLPDRRRMFGGGRLEFRAPIRVGDLLTRRSEVASVRARHGGSGWLLLVTVRHDYLVDGEIRTVEEQDLVYKQAGIAPVPEPAGDAVPAAPTEVPTAPWAFTLRPDPTLLFRFSALTYNAHRIHYDRDYARDVEGYPDLVVHGPLLALSLLELPRRCAPERAVAAFTFRSRAPLFASRDIEVTGVPEGDRAVFSAGLPGSAPGITASVTLR</sequence>
<feature type="domain" description="FAS1-like dehydratase" evidence="1">
    <location>
        <begin position="82"/>
        <end position="142"/>
    </location>
</feature>
<dbReference type="SUPFAM" id="SSF54637">
    <property type="entry name" value="Thioesterase/thiol ester dehydrase-isomerase"/>
    <property type="match status" value="2"/>
</dbReference>
<accession>A0ABP7LMN7</accession>
<name>A0ABP7LMN7_9ACTN</name>
<organism evidence="2 3">
    <name type="scientific">Streptomyces lannensis</name>
    <dbReference type="NCBI Taxonomy" id="766498"/>
    <lineage>
        <taxon>Bacteria</taxon>
        <taxon>Bacillati</taxon>
        <taxon>Actinomycetota</taxon>
        <taxon>Actinomycetes</taxon>
        <taxon>Kitasatosporales</taxon>
        <taxon>Streptomycetaceae</taxon>
        <taxon>Streptomyces</taxon>
    </lineage>
</organism>
<dbReference type="Pfam" id="PF13452">
    <property type="entry name" value="FAS1_DH_region"/>
    <property type="match status" value="1"/>
</dbReference>
<keyword evidence="3" id="KW-1185">Reference proteome</keyword>
<evidence type="ECO:0000313" key="2">
    <source>
        <dbReference type="EMBL" id="GAA3904883.1"/>
    </source>
</evidence>
<reference evidence="3" key="1">
    <citation type="journal article" date="2019" name="Int. J. Syst. Evol. Microbiol.">
        <title>The Global Catalogue of Microorganisms (GCM) 10K type strain sequencing project: providing services to taxonomists for standard genome sequencing and annotation.</title>
        <authorList>
            <consortium name="The Broad Institute Genomics Platform"/>
            <consortium name="The Broad Institute Genome Sequencing Center for Infectious Disease"/>
            <person name="Wu L."/>
            <person name="Ma J."/>
        </authorList>
    </citation>
    <scope>NUCLEOTIDE SEQUENCE [LARGE SCALE GENOMIC DNA]</scope>
    <source>
        <strain evidence="3">JCM 16578</strain>
    </source>
</reference>
<dbReference type="RefSeq" id="WP_345554337.1">
    <property type="nucleotide sequence ID" value="NZ_BAAAZA010000058.1"/>
</dbReference>